<keyword evidence="2" id="KW-1185">Reference proteome</keyword>
<gene>
    <name evidence="1" type="ORF">D915_003481</name>
</gene>
<comment type="caution">
    <text evidence="1">The sequence shown here is derived from an EMBL/GenBank/DDBJ whole genome shotgun (WGS) entry which is preliminary data.</text>
</comment>
<dbReference type="Proteomes" id="UP000230066">
    <property type="component" value="Unassembled WGS sequence"/>
</dbReference>
<name>A0A4E0RIQ7_FASHE</name>
<evidence type="ECO:0000313" key="1">
    <source>
        <dbReference type="EMBL" id="THD25884.1"/>
    </source>
</evidence>
<organism evidence="1 2">
    <name type="scientific">Fasciola hepatica</name>
    <name type="common">Liver fluke</name>
    <dbReference type="NCBI Taxonomy" id="6192"/>
    <lineage>
        <taxon>Eukaryota</taxon>
        <taxon>Metazoa</taxon>
        <taxon>Spiralia</taxon>
        <taxon>Lophotrochozoa</taxon>
        <taxon>Platyhelminthes</taxon>
        <taxon>Trematoda</taxon>
        <taxon>Digenea</taxon>
        <taxon>Plagiorchiida</taxon>
        <taxon>Echinostomata</taxon>
        <taxon>Echinostomatoidea</taxon>
        <taxon>Fasciolidae</taxon>
        <taxon>Fasciola</taxon>
    </lineage>
</organism>
<evidence type="ECO:0000313" key="2">
    <source>
        <dbReference type="Proteomes" id="UP000230066"/>
    </source>
</evidence>
<accession>A0A4E0RIQ7</accession>
<sequence length="72" mass="7822">MGPPVLEFNACCVHVSRGKMHQIASGSTLLVEPKHSGWRWELSNILSHQSKCSFRVLSSVGTIGKVLSAAFL</sequence>
<dbReference type="AlphaFoldDB" id="A0A4E0RIQ7"/>
<proteinExistence type="predicted"/>
<reference evidence="1" key="1">
    <citation type="submission" date="2019-03" db="EMBL/GenBank/DDBJ databases">
        <title>Improved annotation for the trematode Fasciola hepatica.</title>
        <authorList>
            <person name="Choi Y.-J."/>
            <person name="Martin J."/>
            <person name="Mitreva M."/>
        </authorList>
    </citation>
    <scope>NUCLEOTIDE SEQUENCE [LARGE SCALE GENOMIC DNA]</scope>
</reference>
<protein>
    <submittedName>
        <fullName evidence="1">Uncharacterized protein</fullName>
    </submittedName>
</protein>
<dbReference type="EMBL" id="JXXN02000950">
    <property type="protein sequence ID" value="THD25884.1"/>
    <property type="molecule type" value="Genomic_DNA"/>
</dbReference>